<evidence type="ECO:0000313" key="7">
    <source>
        <dbReference type="EnsemblMetazoa" id="G5122.3:cds"/>
    </source>
</evidence>
<dbReference type="InterPro" id="IPR018485">
    <property type="entry name" value="FGGY_C"/>
</dbReference>
<evidence type="ECO:0000256" key="1">
    <source>
        <dbReference type="ARBA" id="ARBA00009156"/>
    </source>
</evidence>
<dbReference type="Gene3D" id="1.20.58.2240">
    <property type="match status" value="1"/>
</dbReference>
<dbReference type="InterPro" id="IPR043129">
    <property type="entry name" value="ATPase_NBD"/>
</dbReference>
<evidence type="ECO:0000256" key="3">
    <source>
        <dbReference type="ARBA" id="ARBA00022777"/>
    </source>
</evidence>
<dbReference type="PANTHER" id="PTHR43435:SF4">
    <property type="entry name" value="FGGY CARBOHYDRATE KINASE DOMAIN-CONTAINING PROTEIN"/>
    <property type="match status" value="1"/>
</dbReference>
<dbReference type="InterPro" id="IPR018484">
    <property type="entry name" value="FGGY_N"/>
</dbReference>
<dbReference type="Pfam" id="PF02782">
    <property type="entry name" value="FGGY_C"/>
    <property type="match status" value="1"/>
</dbReference>
<evidence type="ECO:0000259" key="5">
    <source>
        <dbReference type="Pfam" id="PF00370"/>
    </source>
</evidence>
<proteinExistence type="inferred from homology"/>
<dbReference type="InterPro" id="IPR006003">
    <property type="entry name" value="FGGY_RbtK-like"/>
</dbReference>
<evidence type="ECO:0000259" key="6">
    <source>
        <dbReference type="Pfam" id="PF02782"/>
    </source>
</evidence>
<keyword evidence="2" id="KW-0808">Transferase</keyword>
<dbReference type="GO" id="GO:0005737">
    <property type="term" value="C:cytoplasm"/>
    <property type="evidence" value="ECO:0007669"/>
    <property type="project" value="TreeGrafter"/>
</dbReference>
<feature type="domain" description="Carbohydrate kinase FGGY N-terminal" evidence="5">
    <location>
        <begin position="5"/>
        <end position="266"/>
    </location>
</feature>
<dbReference type="PANTHER" id="PTHR43435">
    <property type="entry name" value="RIBULOKINASE"/>
    <property type="match status" value="1"/>
</dbReference>
<dbReference type="EnsemblMetazoa" id="G5122.3">
    <property type="protein sequence ID" value="G5122.3:cds"/>
    <property type="gene ID" value="G5122"/>
</dbReference>
<dbReference type="SUPFAM" id="SSF53067">
    <property type="entry name" value="Actin-like ATPase domain"/>
    <property type="match status" value="2"/>
</dbReference>
<dbReference type="Pfam" id="PF00370">
    <property type="entry name" value="FGGY_N"/>
    <property type="match status" value="1"/>
</dbReference>
<dbReference type="AlphaFoldDB" id="A0A8W8NBW6"/>
<evidence type="ECO:0000313" key="8">
    <source>
        <dbReference type="Proteomes" id="UP000005408"/>
    </source>
</evidence>
<dbReference type="Proteomes" id="UP000005408">
    <property type="component" value="Unassembled WGS sequence"/>
</dbReference>
<keyword evidence="3" id="KW-0418">Kinase</keyword>
<dbReference type="NCBIfam" id="TIGR01315">
    <property type="entry name" value="5C_CHO_kinase"/>
    <property type="match status" value="1"/>
</dbReference>
<name>A0A8W8NBW6_MAGGI</name>
<feature type="domain" description="Carbohydrate kinase FGGY C-terminal" evidence="6">
    <location>
        <begin position="291"/>
        <end position="506"/>
    </location>
</feature>
<evidence type="ECO:0000256" key="4">
    <source>
        <dbReference type="ARBA" id="ARBA00074355"/>
    </source>
</evidence>
<comment type="similarity">
    <text evidence="1">Belongs to the FGGY kinase family.</text>
</comment>
<keyword evidence="8" id="KW-1185">Reference proteome</keyword>
<dbReference type="InterPro" id="IPR000577">
    <property type="entry name" value="Carb_kinase_FGGY"/>
</dbReference>
<dbReference type="FunFam" id="3.30.420.40:FF:000101">
    <property type="entry name" value="FGGY carbohydrate kinase domain-containing protein"/>
    <property type="match status" value="1"/>
</dbReference>
<organism evidence="7 8">
    <name type="scientific">Magallana gigas</name>
    <name type="common">Pacific oyster</name>
    <name type="synonym">Crassostrea gigas</name>
    <dbReference type="NCBI Taxonomy" id="29159"/>
    <lineage>
        <taxon>Eukaryota</taxon>
        <taxon>Metazoa</taxon>
        <taxon>Spiralia</taxon>
        <taxon>Lophotrochozoa</taxon>
        <taxon>Mollusca</taxon>
        <taxon>Bivalvia</taxon>
        <taxon>Autobranchia</taxon>
        <taxon>Pteriomorphia</taxon>
        <taxon>Ostreida</taxon>
        <taxon>Ostreoidea</taxon>
        <taxon>Ostreidae</taxon>
        <taxon>Magallana</taxon>
    </lineage>
</organism>
<protein>
    <recommendedName>
        <fullName evidence="4">FGGY carbohydrate kinase domain-containing protein</fullName>
    </recommendedName>
</protein>
<dbReference type="Gene3D" id="3.30.420.40">
    <property type="match status" value="1"/>
</dbReference>
<dbReference type="GO" id="GO:0019321">
    <property type="term" value="P:pentose metabolic process"/>
    <property type="evidence" value="ECO:0007669"/>
    <property type="project" value="TreeGrafter"/>
</dbReference>
<dbReference type="PIRSF" id="PIRSF000538">
    <property type="entry name" value="GlpK"/>
    <property type="match status" value="1"/>
</dbReference>
<dbReference type="EnsemblMetazoa" id="G5122.1">
    <property type="protein sequence ID" value="G5122.1:cds"/>
    <property type="gene ID" value="G5122"/>
</dbReference>
<sequence>MTACYIGVDVGTKSVRAAVVNRNGKVVAKATKDILIWNPDEDFYVQSSENIWEAVIHAVKAVIEKSGVEKGYIHGIGFDATCSLVVLDADGKPVSVSHGSSHEECNIVMWMDHRASEEAIFINSTNHEALKCMGGQMSLEMQPPKLLWLKKNLPDTWNKAGHFFDLPDFLTWKATGDTSRSLCSLVCKWSYQADSLGTREWNQDFYKTIGLEDLLSNNATKIGKNIQSPGAPCGSGLCDSVAMAMGLNAGTPVGTSIVDAHAGVIGSVGCVPKATTEDKPFPLPDLTSRLVLICGTSNCHMVIRRNPHFVPGVWGPYYSAILPGLYNAEGGQSAGGKLIDEIIESHPAYIEAMKDAEALSKQRGKPVHIHDYLNDWLNTYKTRDNLPFVSYLTKDFHLYPDFYGNRSPLADPTLKGMKCGLTFSVNLKDLATQYLASIQALAYGTRHIIDEMKKAGHSVEIIYMCGGLSKNSLYVETHANVLGLPVVLPLDEESVLVGSAVLGASASKDFSTIQDAMLSMCGEGTVTEPSKSEAEFHDKKYQVFRKMVEDQKQYRAIMNG</sequence>
<reference evidence="7" key="1">
    <citation type="submission" date="2022-08" db="UniProtKB">
        <authorList>
            <consortium name="EnsemblMetazoa"/>
        </authorList>
    </citation>
    <scope>IDENTIFICATION</scope>
    <source>
        <strain evidence="7">05x7-T-G4-1.051#20</strain>
    </source>
</reference>
<dbReference type="CDD" id="cd07782">
    <property type="entry name" value="ASKHA_NBD_FGGY_D-RBK"/>
    <property type="match status" value="1"/>
</dbReference>
<accession>A0A8W8NBW6</accession>
<dbReference type="EnsemblMetazoa" id="G5122.4">
    <property type="protein sequence ID" value="G5122.4:cds"/>
    <property type="gene ID" value="G5122"/>
</dbReference>
<dbReference type="GO" id="GO:0019150">
    <property type="term" value="F:D-ribulokinase activity"/>
    <property type="evidence" value="ECO:0007669"/>
    <property type="project" value="TreeGrafter"/>
</dbReference>
<evidence type="ECO:0000256" key="2">
    <source>
        <dbReference type="ARBA" id="ARBA00022679"/>
    </source>
</evidence>